<evidence type="ECO:0000313" key="2">
    <source>
        <dbReference type="Proteomes" id="UP001345219"/>
    </source>
</evidence>
<dbReference type="EMBL" id="JAXIOK010000012">
    <property type="protein sequence ID" value="KAK4757760.1"/>
    <property type="molecule type" value="Genomic_DNA"/>
</dbReference>
<name>A0AAN7Q6N8_9MYRT</name>
<gene>
    <name evidence="1" type="ORF">SAY87_019061</name>
</gene>
<sequence>MDPAVQKVATTATTSRCTESQVGSLALNHFSAHSPCSIKFLLPTRERERHNENLRHIRSKIVKLRFASR</sequence>
<keyword evidence="2" id="KW-1185">Reference proteome</keyword>
<dbReference type="AlphaFoldDB" id="A0AAN7Q6N8"/>
<proteinExistence type="predicted"/>
<reference evidence="1 2" key="1">
    <citation type="journal article" date="2023" name="Hortic Res">
        <title>Pangenome of water caltrop reveals structural variations and asymmetric subgenome divergence after allopolyploidization.</title>
        <authorList>
            <person name="Zhang X."/>
            <person name="Chen Y."/>
            <person name="Wang L."/>
            <person name="Yuan Y."/>
            <person name="Fang M."/>
            <person name="Shi L."/>
            <person name="Lu R."/>
            <person name="Comes H.P."/>
            <person name="Ma Y."/>
            <person name="Chen Y."/>
            <person name="Huang G."/>
            <person name="Zhou Y."/>
            <person name="Zheng Z."/>
            <person name="Qiu Y."/>
        </authorList>
    </citation>
    <scope>NUCLEOTIDE SEQUENCE [LARGE SCALE GENOMIC DNA]</scope>
    <source>
        <tissue evidence="1">Roots</tissue>
    </source>
</reference>
<comment type="caution">
    <text evidence="1">The sequence shown here is derived from an EMBL/GenBank/DDBJ whole genome shotgun (WGS) entry which is preliminary data.</text>
</comment>
<dbReference type="Proteomes" id="UP001345219">
    <property type="component" value="Chromosome 15"/>
</dbReference>
<accession>A0AAN7Q6N8</accession>
<organism evidence="1 2">
    <name type="scientific">Trapa incisa</name>
    <dbReference type="NCBI Taxonomy" id="236973"/>
    <lineage>
        <taxon>Eukaryota</taxon>
        <taxon>Viridiplantae</taxon>
        <taxon>Streptophyta</taxon>
        <taxon>Embryophyta</taxon>
        <taxon>Tracheophyta</taxon>
        <taxon>Spermatophyta</taxon>
        <taxon>Magnoliopsida</taxon>
        <taxon>eudicotyledons</taxon>
        <taxon>Gunneridae</taxon>
        <taxon>Pentapetalae</taxon>
        <taxon>rosids</taxon>
        <taxon>malvids</taxon>
        <taxon>Myrtales</taxon>
        <taxon>Lythraceae</taxon>
        <taxon>Trapa</taxon>
    </lineage>
</organism>
<protein>
    <submittedName>
        <fullName evidence="1">Uncharacterized protein</fullName>
    </submittedName>
</protein>
<evidence type="ECO:0000313" key="1">
    <source>
        <dbReference type="EMBL" id="KAK4757760.1"/>
    </source>
</evidence>